<feature type="domain" description="MacB-like periplasmic core" evidence="9">
    <location>
        <begin position="21"/>
        <end position="238"/>
    </location>
</feature>
<dbReference type="GO" id="GO:0022857">
    <property type="term" value="F:transmembrane transporter activity"/>
    <property type="evidence" value="ECO:0007669"/>
    <property type="project" value="TreeGrafter"/>
</dbReference>
<dbReference type="InterPro" id="IPR003838">
    <property type="entry name" value="ABC3_permease_C"/>
</dbReference>
<evidence type="ECO:0000256" key="5">
    <source>
        <dbReference type="ARBA" id="ARBA00023136"/>
    </source>
</evidence>
<evidence type="ECO:0000256" key="1">
    <source>
        <dbReference type="ARBA" id="ARBA00004651"/>
    </source>
</evidence>
<dbReference type="Pfam" id="PF02687">
    <property type="entry name" value="FtsX"/>
    <property type="match status" value="1"/>
</dbReference>
<dbReference type="EMBL" id="FQXV01000011">
    <property type="protein sequence ID" value="SHI16502.1"/>
    <property type="molecule type" value="Genomic_DNA"/>
</dbReference>
<name>A0A1M5YWS0_9FIRM</name>
<dbReference type="Pfam" id="PF12704">
    <property type="entry name" value="MacB_PCD"/>
    <property type="match status" value="1"/>
</dbReference>
<dbReference type="Proteomes" id="UP000183995">
    <property type="component" value="Unassembled WGS sequence"/>
</dbReference>
<evidence type="ECO:0000256" key="6">
    <source>
        <dbReference type="ARBA" id="ARBA00038076"/>
    </source>
</evidence>
<dbReference type="GO" id="GO:0005886">
    <property type="term" value="C:plasma membrane"/>
    <property type="evidence" value="ECO:0007669"/>
    <property type="project" value="UniProtKB-SubCell"/>
</dbReference>
<dbReference type="OrthoDB" id="9770036at2"/>
<protein>
    <submittedName>
        <fullName evidence="10">Putative ABC transport system permease protein</fullName>
    </submittedName>
</protein>
<feature type="transmembrane region" description="Helical" evidence="7">
    <location>
        <begin position="318"/>
        <end position="343"/>
    </location>
</feature>
<evidence type="ECO:0000256" key="3">
    <source>
        <dbReference type="ARBA" id="ARBA00022692"/>
    </source>
</evidence>
<accession>A0A1M5YWS0</accession>
<evidence type="ECO:0000256" key="2">
    <source>
        <dbReference type="ARBA" id="ARBA00022475"/>
    </source>
</evidence>
<feature type="domain" description="ABC3 transporter permease C-terminal" evidence="8">
    <location>
        <begin position="278"/>
        <end position="391"/>
    </location>
</feature>
<keyword evidence="2" id="KW-1003">Cell membrane</keyword>
<feature type="transmembrane region" description="Helical" evidence="7">
    <location>
        <begin position="21"/>
        <end position="42"/>
    </location>
</feature>
<feature type="transmembrane region" description="Helical" evidence="7">
    <location>
        <begin position="273"/>
        <end position="298"/>
    </location>
</feature>
<dbReference type="PANTHER" id="PTHR30572">
    <property type="entry name" value="MEMBRANE COMPONENT OF TRANSPORTER-RELATED"/>
    <property type="match status" value="1"/>
</dbReference>
<dbReference type="PANTHER" id="PTHR30572:SF4">
    <property type="entry name" value="ABC TRANSPORTER PERMEASE YTRF"/>
    <property type="match status" value="1"/>
</dbReference>
<reference evidence="10 11" key="1">
    <citation type="submission" date="2016-11" db="EMBL/GenBank/DDBJ databases">
        <authorList>
            <person name="Jaros S."/>
            <person name="Januszkiewicz K."/>
            <person name="Wedrychowicz H."/>
        </authorList>
    </citation>
    <scope>NUCLEOTIDE SEQUENCE [LARGE SCALE GENOMIC DNA]</scope>
    <source>
        <strain evidence="10 11">DSM 10068</strain>
    </source>
</reference>
<keyword evidence="4 7" id="KW-1133">Transmembrane helix</keyword>
<evidence type="ECO:0000259" key="8">
    <source>
        <dbReference type="Pfam" id="PF02687"/>
    </source>
</evidence>
<gene>
    <name evidence="10" type="ORF">SAMN02745823_02938</name>
</gene>
<feature type="transmembrane region" description="Helical" evidence="7">
    <location>
        <begin position="363"/>
        <end position="381"/>
    </location>
</feature>
<proteinExistence type="inferred from homology"/>
<dbReference type="InterPro" id="IPR050250">
    <property type="entry name" value="Macrolide_Exporter_MacB"/>
</dbReference>
<keyword evidence="11" id="KW-1185">Reference proteome</keyword>
<evidence type="ECO:0000256" key="7">
    <source>
        <dbReference type="SAM" id="Phobius"/>
    </source>
</evidence>
<dbReference type="AlphaFoldDB" id="A0A1M5YWS0"/>
<keyword evidence="3 7" id="KW-0812">Transmembrane</keyword>
<comment type="subcellular location">
    <subcellularLocation>
        <location evidence="1">Cell membrane</location>
        <topology evidence="1">Multi-pass membrane protein</topology>
    </subcellularLocation>
</comment>
<organism evidence="10 11">
    <name type="scientific">Sporobacter termitidis DSM 10068</name>
    <dbReference type="NCBI Taxonomy" id="1123282"/>
    <lineage>
        <taxon>Bacteria</taxon>
        <taxon>Bacillati</taxon>
        <taxon>Bacillota</taxon>
        <taxon>Clostridia</taxon>
        <taxon>Eubacteriales</taxon>
        <taxon>Oscillospiraceae</taxon>
        <taxon>Sporobacter</taxon>
    </lineage>
</organism>
<evidence type="ECO:0000313" key="11">
    <source>
        <dbReference type="Proteomes" id="UP000183995"/>
    </source>
</evidence>
<dbReference type="InterPro" id="IPR025857">
    <property type="entry name" value="MacB_PCD"/>
</dbReference>
<evidence type="ECO:0000259" key="9">
    <source>
        <dbReference type="Pfam" id="PF12704"/>
    </source>
</evidence>
<dbReference type="RefSeq" id="WP_073080489.1">
    <property type="nucleotide sequence ID" value="NZ_FQXV01000011.1"/>
</dbReference>
<keyword evidence="5 7" id="KW-0472">Membrane</keyword>
<evidence type="ECO:0000256" key="4">
    <source>
        <dbReference type="ARBA" id="ARBA00022989"/>
    </source>
</evidence>
<dbReference type="STRING" id="1123282.SAMN02745823_02938"/>
<evidence type="ECO:0000313" key="10">
    <source>
        <dbReference type="EMBL" id="SHI16502.1"/>
    </source>
</evidence>
<sequence length="398" mass="43812">MNIRQSFKMAFKSIFSNKVRSFLTMLGIIIGVAAVVIMVSIVQGQNKEMKEYYESMGTNKISVYVYKFNGEDVTQDLYDYCLGLKNLVLGVTPSSSFGGPVKYMTKSTDQNQQYGMPPVYLGSDLYSMCNNYKLQEGRDLCWLDVKNYNQVVVIGAKLKEFLFDYKDPIGEKIQIGGQKFEVIGVYEAKGSEQNWFMDYMAVVPYSMSRILTKTSMMGEFTVKAKSAEATTEAITRLTGFLSGRISDKDGYFNVYTDNTWMQQNDEQNKMMSLVLGGIAGISLLVGGIGIMNIMLVTVRERTREIGIRKAIGGARKSILIQFLIEAGVICGTGGIFGIILGYLGTLVAGKLILNIVLLPSAPMTIGAFAFSVILGISFGMYPAVKASGLQPVVALRAE</sequence>
<comment type="similarity">
    <text evidence="6">Belongs to the ABC-4 integral membrane protein family.</text>
</comment>